<reference evidence="5 6" key="1">
    <citation type="submission" date="2015-03" db="EMBL/GenBank/DDBJ databases">
        <authorList>
            <person name="Murphy D."/>
        </authorList>
    </citation>
    <scope>NUCLEOTIDE SEQUENCE [LARGE SCALE GENOMIC DNA]</scope>
    <source>
        <strain evidence="5 6">OL-4</strain>
    </source>
</reference>
<dbReference type="OrthoDB" id="9784774at2"/>
<dbReference type="Pfam" id="PF01230">
    <property type="entry name" value="HIT"/>
    <property type="match status" value="1"/>
</dbReference>
<dbReference type="InterPro" id="IPR019808">
    <property type="entry name" value="Histidine_triad_CS"/>
</dbReference>
<dbReference type="EMBL" id="CGIH01000051">
    <property type="protein sequence ID" value="CFY09003.1"/>
    <property type="molecule type" value="Genomic_DNA"/>
</dbReference>
<gene>
    <name evidence="5" type="ORF">2701</name>
</gene>
<protein>
    <submittedName>
        <fullName evidence="5">Histidine triad (HIT) protein</fullName>
    </submittedName>
</protein>
<dbReference type="AlphaFoldDB" id="A0A0E3W3W2"/>
<dbReference type="SUPFAM" id="SSF54197">
    <property type="entry name" value="HIT-like"/>
    <property type="match status" value="1"/>
</dbReference>
<dbReference type="PRINTS" id="PR00332">
    <property type="entry name" value="HISTRIAD"/>
</dbReference>
<organism evidence="5 6">
    <name type="scientific">Syntrophomonas zehnderi OL-4</name>
    <dbReference type="NCBI Taxonomy" id="690567"/>
    <lineage>
        <taxon>Bacteria</taxon>
        <taxon>Bacillati</taxon>
        <taxon>Bacillota</taxon>
        <taxon>Clostridia</taxon>
        <taxon>Eubacteriales</taxon>
        <taxon>Syntrophomonadaceae</taxon>
        <taxon>Syntrophomonas</taxon>
    </lineage>
</organism>
<dbReference type="InterPro" id="IPR011146">
    <property type="entry name" value="HIT-like"/>
</dbReference>
<evidence type="ECO:0000256" key="3">
    <source>
        <dbReference type="PROSITE-ProRule" id="PRU00464"/>
    </source>
</evidence>
<evidence type="ECO:0000256" key="2">
    <source>
        <dbReference type="PIRSR" id="PIRSR601310-3"/>
    </source>
</evidence>
<accession>A0A0E3W3W2</accession>
<proteinExistence type="predicted"/>
<dbReference type="InterPro" id="IPR001310">
    <property type="entry name" value="Histidine_triad_HIT"/>
</dbReference>
<dbReference type="RefSeq" id="WP_046499996.1">
    <property type="nucleotide sequence ID" value="NZ_CGIH01000051.1"/>
</dbReference>
<name>A0A0E3W3W2_9FIRM</name>
<dbReference type="PANTHER" id="PTHR42997">
    <property type="entry name" value="HIT FAMILY HYDROLASE"/>
    <property type="match status" value="1"/>
</dbReference>
<evidence type="ECO:0000313" key="6">
    <source>
        <dbReference type="Proteomes" id="UP000045545"/>
    </source>
</evidence>
<dbReference type="GO" id="GO:0003824">
    <property type="term" value="F:catalytic activity"/>
    <property type="evidence" value="ECO:0007669"/>
    <property type="project" value="InterPro"/>
</dbReference>
<dbReference type="PROSITE" id="PS00892">
    <property type="entry name" value="HIT_1"/>
    <property type="match status" value="1"/>
</dbReference>
<dbReference type="STRING" id="690567.2701"/>
<dbReference type="Gene3D" id="3.30.428.10">
    <property type="entry name" value="HIT-like"/>
    <property type="match status" value="1"/>
</dbReference>
<dbReference type="PANTHER" id="PTHR42997:SF1">
    <property type="entry name" value="AP-4-A PHOSPHORYLASE"/>
    <property type="match status" value="1"/>
</dbReference>
<dbReference type="InterPro" id="IPR052908">
    <property type="entry name" value="AP-4-A_phosphorylase"/>
</dbReference>
<evidence type="ECO:0000313" key="5">
    <source>
        <dbReference type="EMBL" id="CFY09003.1"/>
    </source>
</evidence>
<evidence type="ECO:0000259" key="4">
    <source>
        <dbReference type="PROSITE" id="PS51084"/>
    </source>
</evidence>
<feature type="active site" description="Tele-AMP-histidine intermediate" evidence="1">
    <location>
        <position position="94"/>
    </location>
</feature>
<evidence type="ECO:0000256" key="1">
    <source>
        <dbReference type="PIRSR" id="PIRSR601310-1"/>
    </source>
</evidence>
<dbReference type="PROSITE" id="PS51084">
    <property type="entry name" value="HIT_2"/>
    <property type="match status" value="1"/>
</dbReference>
<dbReference type="InterPro" id="IPR036265">
    <property type="entry name" value="HIT-like_sf"/>
</dbReference>
<sequence length="122" mass="14029">MNLACRFCNPKEIIISNDLAYAIYDRYPVSEGHILIIPYRHVEDFWTSTPEERRALNDLIEKCKELLDTKFKPNGYNIGINCGEAAGQTIFHLHIHLIPRYSGDIDNPRGGVRGVIPSRRIY</sequence>
<dbReference type="Proteomes" id="UP000045545">
    <property type="component" value="Unassembled WGS sequence"/>
</dbReference>
<feature type="short sequence motif" description="Histidine triad motif" evidence="2 3">
    <location>
        <begin position="92"/>
        <end position="96"/>
    </location>
</feature>
<keyword evidence="6" id="KW-1185">Reference proteome</keyword>
<feature type="domain" description="HIT" evidence="4">
    <location>
        <begin position="1"/>
        <end position="107"/>
    </location>
</feature>